<dbReference type="SMART" id="SM01065">
    <property type="entry name" value="CBM_2"/>
    <property type="match status" value="3"/>
</dbReference>
<protein>
    <submittedName>
        <fullName evidence="8">Putative Laforin</fullName>
    </submittedName>
</protein>
<feature type="domain" description="Tyrosine specific protein phosphatases" evidence="6">
    <location>
        <begin position="474"/>
        <end position="535"/>
    </location>
</feature>
<dbReference type="EMBL" id="HG001764">
    <property type="protein sequence ID" value="CDF36183.1"/>
    <property type="molecule type" value="Genomic_DNA"/>
</dbReference>
<dbReference type="SMART" id="SM00195">
    <property type="entry name" value="DSPc"/>
    <property type="match status" value="1"/>
</dbReference>
<dbReference type="PANTHER" id="PTHR46642:SF3">
    <property type="entry name" value="PHOSPHOGLUCAN PHOSPHATASE DSP4, CHLOROPLASTIC"/>
    <property type="match status" value="1"/>
</dbReference>
<dbReference type="InterPro" id="IPR000387">
    <property type="entry name" value="Tyr_Pase_dom"/>
</dbReference>
<dbReference type="GO" id="GO:0004721">
    <property type="term" value="F:phosphoprotein phosphatase activity"/>
    <property type="evidence" value="ECO:0007669"/>
    <property type="project" value="UniProtKB-KW"/>
</dbReference>
<dbReference type="CDD" id="cd14526">
    <property type="entry name" value="DSP_laforin-like"/>
    <property type="match status" value="1"/>
</dbReference>
<dbReference type="GO" id="GO:0005983">
    <property type="term" value="P:starch catabolic process"/>
    <property type="evidence" value="ECO:0007669"/>
    <property type="project" value="TreeGrafter"/>
</dbReference>
<dbReference type="InterPro" id="IPR002044">
    <property type="entry name" value="CBM20"/>
</dbReference>
<gene>
    <name evidence="8" type="ORF">CHC_T00008421001</name>
</gene>
<dbReference type="Gene3D" id="2.60.40.10">
    <property type="entry name" value="Immunoglobulins"/>
    <property type="match status" value="3"/>
</dbReference>
<reference evidence="9" key="1">
    <citation type="journal article" date="2013" name="Proc. Natl. Acad. Sci. U.S.A.">
        <title>Genome structure and metabolic features in the red seaweed Chondrus crispus shed light on evolution of the Archaeplastida.</title>
        <authorList>
            <person name="Collen J."/>
            <person name="Porcel B."/>
            <person name="Carre W."/>
            <person name="Ball S.G."/>
            <person name="Chaparro C."/>
            <person name="Tonon T."/>
            <person name="Barbeyron T."/>
            <person name="Michel G."/>
            <person name="Noel B."/>
            <person name="Valentin K."/>
            <person name="Elias M."/>
            <person name="Artiguenave F."/>
            <person name="Arun A."/>
            <person name="Aury J.M."/>
            <person name="Barbosa-Neto J.F."/>
            <person name="Bothwell J.H."/>
            <person name="Bouget F.Y."/>
            <person name="Brillet L."/>
            <person name="Cabello-Hurtado F."/>
            <person name="Capella-Gutierrez S."/>
            <person name="Charrier B."/>
            <person name="Cladiere L."/>
            <person name="Cock J.M."/>
            <person name="Coelho S.M."/>
            <person name="Colleoni C."/>
            <person name="Czjzek M."/>
            <person name="Da Silva C."/>
            <person name="Delage L."/>
            <person name="Denoeud F."/>
            <person name="Deschamps P."/>
            <person name="Dittami S.M."/>
            <person name="Gabaldon T."/>
            <person name="Gachon C.M."/>
            <person name="Groisillier A."/>
            <person name="Herve C."/>
            <person name="Jabbari K."/>
            <person name="Katinka M."/>
            <person name="Kloareg B."/>
            <person name="Kowalczyk N."/>
            <person name="Labadie K."/>
            <person name="Leblanc C."/>
            <person name="Lopez P.J."/>
            <person name="McLachlan D.H."/>
            <person name="Meslet-Cladiere L."/>
            <person name="Moustafa A."/>
            <person name="Nehr Z."/>
            <person name="Nyvall Collen P."/>
            <person name="Panaud O."/>
            <person name="Partensky F."/>
            <person name="Poulain J."/>
            <person name="Rensing S.A."/>
            <person name="Rousvoal S."/>
            <person name="Samson G."/>
            <person name="Symeonidi A."/>
            <person name="Weissenbach J."/>
            <person name="Zambounis A."/>
            <person name="Wincker P."/>
            <person name="Boyen C."/>
        </authorList>
    </citation>
    <scope>NUCLEOTIDE SEQUENCE [LARGE SCALE GENOMIC DNA]</scope>
    <source>
        <strain evidence="9">cv. Stackhouse</strain>
    </source>
</reference>
<evidence type="ECO:0000259" key="6">
    <source>
        <dbReference type="PROSITE" id="PS50056"/>
    </source>
</evidence>
<dbReference type="InterPro" id="IPR045204">
    <property type="entry name" value="DSP_laforin-like"/>
</dbReference>
<dbReference type="Pfam" id="PF00686">
    <property type="entry name" value="CBM_20"/>
    <property type="match status" value="3"/>
</dbReference>
<dbReference type="InterPro" id="IPR013783">
    <property type="entry name" value="Ig-like_fold"/>
</dbReference>
<dbReference type="KEGG" id="ccp:CHC_T00008421001"/>
<evidence type="ECO:0000313" key="9">
    <source>
        <dbReference type="Proteomes" id="UP000012073"/>
    </source>
</evidence>
<dbReference type="GO" id="GO:2001070">
    <property type="term" value="F:starch binding"/>
    <property type="evidence" value="ECO:0007669"/>
    <property type="project" value="InterPro"/>
</dbReference>
<dbReference type="GO" id="GO:0009507">
    <property type="term" value="C:chloroplast"/>
    <property type="evidence" value="ECO:0007669"/>
    <property type="project" value="TreeGrafter"/>
</dbReference>
<name>R7QEI4_CHOCR</name>
<evidence type="ECO:0000256" key="4">
    <source>
        <dbReference type="SAM" id="MobiDB-lite"/>
    </source>
</evidence>
<keyword evidence="3" id="KW-0119">Carbohydrate metabolism</keyword>
<dbReference type="GO" id="GO:0019203">
    <property type="term" value="F:carbohydrate phosphatase activity"/>
    <property type="evidence" value="ECO:0007669"/>
    <property type="project" value="InterPro"/>
</dbReference>
<dbReference type="InterPro" id="IPR000340">
    <property type="entry name" value="Dual-sp_phosphatase_cat-dom"/>
</dbReference>
<dbReference type="InterPro" id="IPR029021">
    <property type="entry name" value="Prot-tyrosine_phosphatase-like"/>
</dbReference>
<dbReference type="AlphaFoldDB" id="R7QEI4"/>
<dbReference type="RefSeq" id="XP_005716002.1">
    <property type="nucleotide sequence ID" value="XM_005715945.1"/>
</dbReference>
<dbReference type="CDD" id="cd05467">
    <property type="entry name" value="CBM20"/>
    <property type="match status" value="2"/>
</dbReference>
<evidence type="ECO:0000256" key="2">
    <source>
        <dbReference type="ARBA" id="ARBA00022912"/>
    </source>
</evidence>
<dbReference type="GeneID" id="17323711"/>
<feature type="region of interest" description="Disordered" evidence="4">
    <location>
        <begin position="111"/>
        <end position="145"/>
    </location>
</feature>
<evidence type="ECO:0000256" key="3">
    <source>
        <dbReference type="ARBA" id="ARBA00023277"/>
    </source>
</evidence>
<dbReference type="Pfam" id="PF00782">
    <property type="entry name" value="DSPc"/>
    <property type="match status" value="1"/>
</dbReference>
<dbReference type="PROSITE" id="PS50056">
    <property type="entry name" value="TYR_PHOSPHATASE_2"/>
    <property type="match status" value="1"/>
</dbReference>
<dbReference type="OMA" id="NHMIQNE"/>
<evidence type="ECO:0000259" key="7">
    <source>
        <dbReference type="PROSITE" id="PS51166"/>
    </source>
</evidence>
<dbReference type="PANTHER" id="PTHR46642">
    <property type="entry name" value="DUAL SPECIFICITY PHOSPHATASE, SUBGROUP, CATALYTIC DOMAIN"/>
    <property type="match status" value="1"/>
</dbReference>
<dbReference type="FunFam" id="3.90.190.10:FF:000157">
    <property type="entry name" value="Protein-tyrosine phosphatase"/>
    <property type="match status" value="1"/>
</dbReference>
<accession>R7QEI4</accession>
<keyword evidence="1" id="KW-0378">Hydrolase</keyword>
<dbReference type="SUPFAM" id="SSF52799">
    <property type="entry name" value="(Phosphotyrosine protein) phosphatases II"/>
    <property type="match status" value="1"/>
</dbReference>
<dbReference type="OrthoDB" id="273181at2759"/>
<sequence>MQFRIRRSAAYGDRLVLLGSTPALGKWDLNRAVPCAWTSGDVWVASHVARPFLHAPSRFEFKFVIIQKDGPPIWEPGPNHIAHIPVHPALPLVISIDWARPKNLIIPDEPNKSPLNGFISQEEPPATSPPPTPAEKGGKHPADGAANPLAIAVARVAAHAGNGDEASEQQEAVPVKFRIKYRPDEGELVYLLGNIPELGAWKKVHSPLMAPAKNGDGIFEVTMTIPRDAEYEEFEYKYFIRRPDGTRRWEEGENRIARPFDKAAPREKDGDGAVLWDDRWEKIRIEFSIYYATKTNQVMYVTGDPAQIGAWFKPGPTRMTLGPVEVLETDVKGRKWYLSVWTDPKQKPFSYRYIIINEKTKQELWEREPNRRGEFEAADPVVNSVRILRDVNFVSEMHFDHVPPNMFIGPYPQTPADVDAMAKGGVTGVFNVQTDEDFKHRGIQWDVLMERYKTHGIQVERHPIRDFDRDSLRQHLHAATRHLDKMLKADRKVYIHCTAGMGRAPAVAVAWLCWVEKMDLDDAVTFVKKHRTVAVPNVPVLREALKEPY</sequence>
<dbReference type="Proteomes" id="UP000012073">
    <property type="component" value="Unassembled WGS sequence"/>
</dbReference>
<evidence type="ECO:0000313" key="8">
    <source>
        <dbReference type="EMBL" id="CDF36183.1"/>
    </source>
</evidence>
<dbReference type="SUPFAM" id="SSF49452">
    <property type="entry name" value="Starch-binding domain-like"/>
    <property type="match status" value="3"/>
</dbReference>
<dbReference type="Gramene" id="CDF36183">
    <property type="protein sequence ID" value="CDF36183"/>
    <property type="gene ID" value="CHC_T00008421001"/>
</dbReference>
<dbReference type="InterPro" id="IPR020422">
    <property type="entry name" value="TYR_PHOSPHATASE_DUAL_dom"/>
</dbReference>
<organism evidence="8 9">
    <name type="scientific">Chondrus crispus</name>
    <name type="common">Carrageen Irish moss</name>
    <name type="synonym">Polymorpha crispa</name>
    <dbReference type="NCBI Taxonomy" id="2769"/>
    <lineage>
        <taxon>Eukaryota</taxon>
        <taxon>Rhodophyta</taxon>
        <taxon>Florideophyceae</taxon>
        <taxon>Rhodymeniophycidae</taxon>
        <taxon>Gigartinales</taxon>
        <taxon>Gigartinaceae</taxon>
        <taxon>Chondrus</taxon>
    </lineage>
</organism>
<feature type="domain" description="Tyrosine-protein phosphatase" evidence="5">
    <location>
        <begin position="398"/>
        <end position="549"/>
    </location>
</feature>
<dbReference type="Gene3D" id="3.90.190.10">
    <property type="entry name" value="Protein tyrosine phosphatase superfamily"/>
    <property type="match status" value="1"/>
</dbReference>
<keyword evidence="2" id="KW-0904">Protein phosphatase</keyword>
<dbReference type="InterPro" id="IPR052832">
    <property type="entry name" value="Starch-Glucan_Phosphatase"/>
</dbReference>
<dbReference type="PROSITE" id="PS50054">
    <property type="entry name" value="TYR_PHOSPHATASE_DUAL"/>
    <property type="match status" value="1"/>
</dbReference>
<evidence type="ECO:0000256" key="1">
    <source>
        <dbReference type="ARBA" id="ARBA00022801"/>
    </source>
</evidence>
<dbReference type="STRING" id="2769.R7QEI4"/>
<proteinExistence type="predicted"/>
<evidence type="ECO:0000259" key="5">
    <source>
        <dbReference type="PROSITE" id="PS50054"/>
    </source>
</evidence>
<keyword evidence="9" id="KW-1185">Reference proteome</keyword>
<dbReference type="PROSITE" id="PS51166">
    <property type="entry name" value="CBM20"/>
    <property type="match status" value="2"/>
</dbReference>
<dbReference type="InterPro" id="IPR013784">
    <property type="entry name" value="Carb-bd-like_fold"/>
</dbReference>
<feature type="domain" description="CBM20" evidence="7">
    <location>
        <begin position="1"/>
        <end position="100"/>
    </location>
</feature>
<feature type="domain" description="CBM20" evidence="7">
    <location>
        <begin position="167"/>
        <end position="282"/>
    </location>
</feature>